<evidence type="ECO:0000256" key="1">
    <source>
        <dbReference type="SAM" id="Phobius"/>
    </source>
</evidence>
<reference evidence="2 3" key="1">
    <citation type="submission" date="2015-10" db="EMBL/GenBank/DDBJ databases">
        <title>Full genome of DAOMC 229536 Phialocephala scopiformis, a fungal endophyte of spruce producing the potent anti-insectan compound rugulosin.</title>
        <authorList>
            <consortium name="DOE Joint Genome Institute"/>
            <person name="Walker A.K."/>
            <person name="Frasz S.L."/>
            <person name="Seifert K.A."/>
            <person name="Miller J.D."/>
            <person name="Mondo S.J."/>
            <person name="Labutti K."/>
            <person name="Lipzen A."/>
            <person name="Dockter R."/>
            <person name="Kennedy M."/>
            <person name="Grigoriev I.V."/>
            <person name="Spatafora J.W."/>
        </authorList>
    </citation>
    <scope>NUCLEOTIDE SEQUENCE [LARGE SCALE GENOMIC DNA]</scope>
    <source>
        <strain evidence="2 3">CBS 120377</strain>
    </source>
</reference>
<keyword evidence="1" id="KW-1133">Transmembrane helix</keyword>
<dbReference type="EMBL" id="KQ947424">
    <property type="protein sequence ID" value="KUJ12412.1"/>
    <property type="molecule type" value="Genomic_DNA"/>
</dbReference>
<proteinExistence type="predicted"/>
<dbReference type="Proteomes" id="UP000070700">
    <property type="component" value="Unassembled WGS sequence"/>
</dbReference>
<evidence type="ECO:0000313" key="3">
    <source>
        <dbReference type="Proteomes" id="UP000070700"/>
    </source>
</evidence>
<feature type="transmembrane region" description="Helical" evidence="1">
    <location>
        <begin position="54"/>
        <end position="74"/>
    </location>
</feature>
<gene>
    <name evidence="2" type="ORF">LY89DRAFT_688124</name>
</gene>
<name>A0A194WXT8_MOLSC</name>
<evidence type="ECO:0000313" key="2">
    <source>
        <dbReference type="EMBL" id="KUJ12412.1"/>
    </source>
</evidence>
<dbReference type="GeneID" id="28825368"/>
<organism evidence="2 3">
    <name type="scientific">Mollisia scopiformis</name>
    <name type="common">Conifer needle endophyte fungus</name>
    <name type="synonym">Phialocephala scopiformis</name>
    <dbReference type="NCBI Taxonomy" id="149040"/>
    <lineage>
        <taxon>Eukaryota</taxon>
        <taxon>Fungi</taxon>
        <taxon>Dikarya</taxon>
        <taxon>Ascomycota</taxon>
        <taxon>Pezizomycotina</taxon>
        <taxon>Leotiomycetes</taxon>
        <taxon>Helotiales</taxon>
        <taxon>Mollisiaceae</taxon>
        <taxon>Mollisia</taxon>
    </lineage>
</organism>
<sequence length="88" mass="9736">MLTSNASPKGFVVSKPGNGGNRLLWCLLLGSPEEFFDFLLAHIRVVRFLHSDTVLLPVLAGGFVPVRFAIVNLWHTISLKCRNSFGHC</sequence>
<dbReference type="RefSeq" id="XP_018066767.1">
    <property type="nucleotide sequence ID" value="XM_018215642.1"/>
</dbReference>
<keyword evidence="1" id="KW-0812">Transmembrane</keyword>
<feature type="non-terminal residue" evidence="2">
    <location>
        <position position="88"/>
    </location>
</feature>
<dbReference type="KEGG" id="psco:LY89DRAFT_688124"/>
<dbReference type="AlphaFoldDB" id="A0A194WXT8"/>
<keyword evidence="3" id="KW-1185">Reference proteome</keyword>
<accession>A0A194WXT8</accession>
<keyword evidence="1" id="KW-0472">Membrane</keyword>
<dbReference type="InParanoid" id="A0A194WXT8"/>
<protein>
    <submittedName>
        <fullName evidence="2">Uncharacterized protein</fullName>
    </submittedName>
</protein>